<dbReference type="Gene3D" id="3.30.70.270">
    <property type="match status" value="1"/>
</dbReference>
<keyword evidence="1" id="KW-0812">Transmembrane</keyword>
<keyword evidence="1" id="KW-0472">Membrane</keyword>
<accession>A0A1H3H3G9</accession>
<dbReference type="PANTHER" id="PTHR44757:SF2">
    <property type="entry name" value="BIOFILM ARCHITECTURE MAINTENANCE PROTEIN MBAA"/>
    <property type="match status" value="1"/>
</dbReference>
<dbReference type="Pfam" id="PF00990">
    <property type="entry name" value="GGDEF"/>
    <property type="match status" value="1"/>
</dbReference>
<dbReference type="Pfam" id="PF00563">
    <property type="entry name" value="EAL"/>
    <property type="match status" value="1"/>
</dbReference>
<reference evidence="4 5" key="1">
    <citation type="submission" date="2016-10" db="EMBL/GenBank/DDBJ databases">
        <authorList>
            <person name="de Groot N.N."/>
        </authorList>
    </citation>
    <scope>NUCLEOTIDE SEQUENCE [LARGE SCALE GENOMIC DNA]</scope>
    <source>
        <strain evidence="4 5">LMG 24775</strain>
    </source>
</reference>
<evidence type="ECO:0000259" key="2">
    <source>
        <dbReference type="PROSITE" id="PS50883"/>
    </source>
</evidence>
<protein>
    <submittedName>
        <fullName evidence="4">Diguanylate cyclase /diguanylate cyclase/phosphodiesterase</fullName>
    </submittedName>
</protein>
<dbReference type="CDD" id="cd01948">
    <property type="entry name" value="EAL"/>
    <property type="match status" value="1"/>
</dbReference>
<dbReference type="Proteomes" id="UP000183417">
    <property type="component" value="Unassembled WGS sequence"/>
</dbReference>
<dbReference type="Pfam" id="PF12860">
    <property type="entry name" value="PAS_7"/>
    <property type="match status" value="1"/>
</dbReference>
<dbReference type="RefSeq" id="WP_074921090.1">
    <property type="nucleotide sequence ID" value="NZ_CP141274.1"/>
</dbReference>
<dbReference type="Gene3D" id="3.30.450.20">
    <property type="entry name" value="PAS domain"/>
    <property type="match status" value="2"/>
</dbReference>
<dbReference type="InterPro" id="IPR052155">
    <property type="entry name" value="Biofilm_reg_signaling"/>
</dbReference>
<dbReference type="InterPro" id="IPR001633">
    <property type="entry name" value="EAL_dom"/>
</dbReference>
<dbReference type="PANTHER" id="PTHR44757">
    <property type="entry name" value="DIGUANYLATE CYCLASE DGCP"/>
    <property type="match status" value="1"/>
</dbReference>
<sequence length="916" mass="100152">MSELSHQTDWSQAIAGPSARPAAALSPPGVRHTLGLMLVLLTVALAAAVVWLLSGMRTTAQEEASLRLVRFVLGTEAAISRSLESLDALAMGVDEWLGPRDPASASQPQLQEMLHAMERQNTLARRASVHDSKGRELAASGDGPAIDLPAQAWERLAAQSRSELLASPPSVAPQPPGGERMLYLVRPLSRAQQGGYVLMQVPVAALGAVLAQGGVLDGLEVTLEQGSGELLLSMPPYGEASAARLLPATSQLASSGVMPMAARLSRVPALVAAHPLPKGNLWVTASLPMSSVLAGWRVAAWLMVLAVMIFGVLLAILGWTVHRYMDRLHAARRQAQRSEQWLDQALDSMVSGFLLLDSQQRVLRWNRCYEEMFPWHADQLEPGRPLQSLLDASPSAVGLVAAPEQIDEAKDLHRQLVLRPGVPMEQQLASGRFVQMTARPAAEGGVVITYNDVTDIRLATAEIESLAFYDPLTSLPNRRLLLDRLAQATVLAAREGWTGALLFLDLDQFKMLNDTLGHEVGDQLLQQVAHRLRSAVRSSDTVARLGGDEFVVMLCELSHEPAEAATLAQRIGEKILARLNQSYVLGAHLHRSACSIGATLFGRQPQSAAELLKQADIAMYQIKARNGSGLCFFDPQMQVEIHQRVRMEGDLRQALAQSQFELHYQPQFTLAGEVIGAEALLRWRHPERGLVPPGMFIAVAEESEIIVPLGMWVVRTACEQLAAWQKDARLRHLQVAVNVSARQFRHQDFASQVIEQVRSAGIAPHLLKLELTESLVIENVQESIAKMKQLRSHGVCFSMDDFGTGHSSLTYLTQLPLNQLKIDQSFVRHLGMRHTDDVIVQTIIGMARNLNLDVIAEGVETLEQRALLAHYGCEYFQGYLFSPPVPIRAFEQLLAKVPVRTAAHGLPKAIPGAKTP</sequence>
<dbReference type="InterPro" id="IPR043128">
    <property type="entry name" value="Rev_trsase/Diguanyl_cyclase"/>
</dbReference>
<feature type="transmembrane region" description="Helical" evidence="1">
    <location>
        <begin position="298"/>
        <end position="319"/>
    </location>
</feature>
<evidence type="ECO:0000313" key="4">
    <source>
        <dbReference type="EMBL" id="SDY09294.1"/>
    </source>
</evidence>
<feature type="transmembrane region" description="Helical" evidence="1">
    <location>
        <begin position="34"/>
        <end position="53"/>
    </location>
</feature>
<organism evidence="4 5">
    <name type="scientific">Delftia lacustris</name>
    <dbReference type="NCBI Taxonomy" id="558537"/>
    <lineage>
        <taxon>Bacteria</taxon>
        <taxon>Pseudomonadati</taxon>
        <taxon>Pseudomonadota</taxon>
        <taxon>Betaproteobacteria</taxon>
        <taxon>Burkholderiales</taxon>
        <taxon>Comamonadaceae</taxon>
        <taxon>Delftia</taxon>
    </lineage>
</organism>
<evidence type="ECO:0000259" key="3">
    <source>
        <dbReference type="PROSITE" id="PS50887"/>
    </source>
</evidence>
<dbReference type="FunFam" id="3.20.20.450:FF:000001">
    <property type="entry name" value="Cyclic di-GMP phosphodiesterase yahA"/>
    <property type="match status" value="1"/>
</dbReference>
<dbReference type="SUPFAM" id="SSF55785">
    <property type="entry name" value="PYP-like sensor domain (PAS domain)"/>
    <property type="match status" value="1"/>
</dbReference>
<dbReference type="InterPro" id="IPR029787">
    <property type="entry name" value="Nucleotide_cyclase"/>
</dbReference>
<keyword evidence="1" id="KW-1133">Transmembrane helix</keyword>
<dbReference type="AlphaFoldDB" id="A0A1H3H3G9"/>
<dbReference type="InterPro" id="IPR000160">
    <property type="entry name" value="GGDEF_dom"/>
</dbReference>
<dbReference type="PROSITE" id="PS50887">
    <property type="entry name" value="GGDEF"/>
    <property type="match status" value="1"/>
</dbReference>
<dbReference type="SMART" id="SM00267">
    <property type="entry name" value="GGDEF"/>
    <property type="match status" value="1"/>
</dbReference>
<dbReference type="NCBIfam" id="TIGR00254">
    <property type="entry name" value="GGDEF"/>
    <property type="match status" value="1"/>
</dbReference>
<proteinExistence type="predicted"/>
<evidence type="ECO:0000313" key="5">
    <source>
        <dbReference type="Proteomes" id="UP000183417"/>
    </source>
</evidence>
<dbReference type="InterPro" id="IPR035919">
    <property type="entry name" value="EAL_sf"/>
</dbReference>
<dbReference type="InterPro" id="IPR035965">
    <property type="entry name" value="PAS-like_dom_sf"/>
</dbReference>
<feature type="domain" description="GGDEF" evidence="3">
    <location>
        <begin position="497"/>
        <end position="635"/>
    </location>
</feature>
<evidence type="ECO:0000256" key="1">
    <source>
        <dbReference type="SAM" id="Phobius"/>
    </source>
</evidence>
<name>A0A1H3H3G9_9BURK</name>
<dbReference type="SUPFAM" id="SSF141868">
    <property type="entry name" value="EAL domain-like"/>
    <property type="match status" value="1"/>
</dbReference>
<dbReference type="SMART" id="SM00052">
    <property type="entry name" value="EAL"/>
    <property type="match status" value="1"/>
</dbReference>
<dbReference type="EMBL" id="FNPE01000002">
    <property type="protein sequence ID" value="SDY09294.1"/>
    <property type="molecule type" value="Genomic_DNA"/>
</dbReference>
<dbReference type="CDD" id="cd01949">
    <property type="entry name" value="GGDEF"/>
    <property type="match status" value="1"/>
</dbReference>
<dbReference type="GeneID" id="94690608"/>
<gene>
    <name evidence="4" type="ORF">SAMN05421547_102444</name>
</gene>
<dbReference type="Gene3D" id="3.20.20.450">
    <property type="entry name" value="EAL domain"/>
    <property type="match status" value="1"/>
</dbReference>
<feature type="domain" description="EAL" evidence="2">
    <location>
        <begin position="644"/>
        <end position="898"/>
    </location>
</feature>
<dbReference type="SUPFAM" id="SSF55073">
    <property type="entry name" value="Nucleotide cyclase"/>
    <property type="match status" value="1"/>
</dbReference>
<dbReference type="PROSITE" id="PS50883">
    <property type="entry name" value="EAL"/>
    <property type="match status" value="1"/>
</dbReference>